<reference evidence="6" key="1">
    <citation type="journal article" date="2019" name="Int. J. Syst. Evol. Microbiol.">
        <title>The Global Catalogue of Microorganisms (GCM) 10K type strain sequencing project: providing services to taxonomists for standard genome sequencing and annotation.</title>
        <authorList>
            <consortium name="The Broad Institute Genomics Platform"/>
            <consortium name="The Broad Institute Genome Sequencing Center for Infectious Disease"/>
            <person name="Wu L."/>
            <person name="Ma J."/>
        </authorList>
    </citation>
    <scope>NUCLEOTIDE SEQUENCE [LARGE SCALE GENOMIC DNA]</scope>
    <source>
        <strain evidence="6">JCM 17564</strain>
    </source>
</reference>
<keyword evidence="6" id="KW-1185">Reference proteome</keyword>
<proteinExistence type="predicted"/>
<protein>
    <recommendedName>
        <fullName evidence="2">N-acetylmuramoyl-L-alanine amidase</fullName>
        <ecNumber evidence="2">3.5.1.28</ecNumber>
    </recommendedName>
</protein>
<evidence type="ECO:0000259" key="4">
    <source>
        <dbReference type="SMART" id="SM00646"/>
    </source>
</evidence>
<dbReference type="SUPFAM" id="SSF53187">
    <property type="entry name" value="Zn-dependent exopeptidases"/>
    <property type="match status" value="1"/>
</dbReference>
<organism evidence="5 6">
    <name type="scientific">Sphingomonas rosea</name>
    <dbReference type="NCBI Taxonomy" id="335605"/>
    <lineage>
        <taxon>Bacteria</taxon>
        <taxon>Pseudomonadati</taxon>
        <taxon>Pseudomonadota</taxon>
        <taxon>Alphaproteobacteria</taxon>
        <taxon>Sphingomonadales</taxon>
        <taxon>Sphingomonadaceae</taxon>
        <taxon>Sphingomonas</taxon>
    </lineage>
</organism>
<evidence type="ECO:0000256" key="2">
    <source>
        <dbReference type="ARBA" id="ARBA00011901"/>
    </source>
</evidence>
<accession>A0ABP7TLV4</accession>
<evidence type="ECO:0000313" key="5">
    <source>
        <dbReference type="EMBL" id="GAA4028239.1"/>
    </source>
</evidence>
<keyword evidence="3" id="KW-0378">Hydrolase</keyword>
<sequence>MGNRTIIRATLVGAALLLVGAALAFAWQRRSGEDMLGQAVAGEARAGGLSLALNPAVANVRVTEARVPGRPLIVIDAGHGGKDPGAAGASGRALEKDVTLQLARDLRDLLAKNGRVRVALTREGDTYLTLDDRAAIARRLGADLFLAIHADSAANAQARGATFYSLSEVASDADAALLAARQNGEGAVASEPDGSLRALLADVAARDEMAASADFAVRLLRQAQGNIPLRPEPHRFAAFRVLRRSDAPAVLFEAGYMSSAADEAMLLDPAQRARIVAALARAIEAQAAAAR</sequence>
<comment type="caution">
    <text evidence="5">The sequence shown here is derived from an EMBL/GenBank/DDBJ whole genome shotgun (WGS) entry which is preliminary data.</text>
</comment>
<name>A0ABP7TLV4_9SPHN</name>
<dbReference type="EC" id="3.5.1.28" evidence="2"/>
<evidence type="ECO:0000256" key="3">
    <source>
        <dbReference type="ARBA" id="ARBA00022801"/>
    </source>
</evidence>
<dbReference type="EMBL" id="BAABBR010000001">
    <property type="protein sequence ID" value="GAA4028239.1"/>
    <property type="molecule type" value="Genomic_DNA"/>
</dbReference>
<dbReference type="PANTHER" id="PTHR30404:SF0">
    <property type="entry name" value="N-ACETYLMURAMOYL-L-ALANINE AMIDASE AMIC"/>
    <property type="match status" value="1"/>
</dbReference>
<dbReference type="InterPro" id="IPR050695">
    <property type="entry name" value="N-acetylmuramoyl_amidase_3"/>
</dbReference>
<dbReference type="SMART" id="SM00646">
    <property type="entry name" value="Ami_3"/>
    <property type="match status" value="1"/>
</dbReference>
<comment type="catalytic activity">
    <reaction evidence="1">
        <text>Hydrolyzes the link between N-acetylmuramoyl residues and L-amino acid residues in certain cell-wall glycopeptides.</text>
        <dbReference type="EC" id="3.5.1.28"/>
    </reaction>
</comment>
<evidence type="ECO:0000313" key="6">
    <source>
        <dbReference type="Proteomes" id="UP001424459"/>
    </source>
</evidence>
<dbReference type="Gene3D" id="3.40.630.40">
    <property type="entry name" value="Zn-dependent exopeptidases"/>
    <property type="match status" value="1"/>
</dbReference>
<dbReference type="InterPro" id="IPR002508">
    <property type="entry name" value="MurNAc-LAA_cat"/>
</dbReference>
<dbReference type="PANTHER" id="PTHR30404">
    <property type="entry name" value="N-ACETYLMURAMOYL-L-ALANINE AMIDASE"/>
    <property type="match status" value="1"/>
</dbReference>
<dbReference type="Pfam" id="PF01520">
    <property type="entry name" value="Amidase_3"/>
    <property type="match status" value="1"/>
</dbReference>
<dbReference type="Proteomes" id="UP001424459">
    <property type="component" value="Unassembled WGS sequence"/>
</dbReference>
<evidence type="ECO:0000256" key="1">
    <source>
        <dbReference type="ARBA" id="ARBA00001561"/>
    </source>
</evidence>
<feature type="domain" description="MurNAc-LAA" evidence="4">
    <location>
        <begin position="134"/>
        <end position="284"/>
    </location>
</feature>
<dbReference type="CDD" id="cd02696">
    <property type="entry name" value="MurNAc-LAA"/>
    <property type="match status" value="1"/>
</dbReference>
<dbReference type="RefSeq" id="WP_344695277.1">
    <property type="nucleotide sequence ID" value="NZ_BAABBR010000001.1"/>
</dbReference>
<gene>
    <name evidence="5" type="ORF">GCM10022281_03810</name>
</gene>